<evidence type="ECO:0000256" key="1">
    <source>
        <dbReference type="ARBA" id="ARBA00023015"/>
    </source>
</evidence>
<gene>
    <name evidence="5" type="ORF">BCAMP_09930</name>
</gene>
<dbReference type="PANTHER" id="PTHR30146:SF105">
    <property type="entry name" value="CATABOLITE CONTROL PROTEIN B"/>
    <property type="match status" value="1"/>
</dbReference>
<evidence type="ECO:0000313" key="5">
    <source>
        <dbReference type="EMBL" id="EUJ37341.1"/>
    </source>
</evidence>
<dbReference type="InterPro" id="IPR000843">
    <property type="entry name" value="HTH_LacI"/>
</dbReference>
<keyword evidence="3" id="KW-0804">Transcription</keyword>
<dbReference type="RefSeq" id="WP_051457013.1">
    <property type="nucleotide sequence ID" value="NZ_AODH01000041.1"/>
</dbReference>
<evidence type="ECO:0000256" key="3">
    <source>
        <dbReference type="ARBA" id="ARBA00023163"/>
    </source>
</evidence>
<dbReference type="EMBL" id="AODH01000041">
    <property type="protein sequence ID" value="EUJ37341.1"/>
    <property type="molecule type" value="Genomic_DNA"/>
</dbReference>
<dbReference type="SUPFAM" id="SSF53822">
    <property type="entry name" value="Periplasmic binding protein-like I"/>
    <property type="match status" value="1"/>
</dbReference>
<dbReference type="OrthoDB" id="9798934at2"/>
<dbReference type="PANTHER" id="PTHR30146">
    <property type="entry name" value="LACI-RELATED TRANSCRIPTIONAL REPRESSOR"/>
    <property type="match status" value="1"/>
</dbReference>
<dbReference type="InterPro" id="IPR028082">
    <property type="entry name" value="Peripla_BP_I"/>
</dbReference>
<dbReference type="Gene3D" id="1.10.260.40">
    <property type="entry name" value="lambda repressor-like DNA-binding domains"/>
    <property type="match status" value="1"/>
</dbReference>
<dbReference type="PATRIC" id="fig|1265861.3.peg.1948"/>
<dbReference type="Pfam" id="PF00532">
    <property type="entry name" value="Peripla_BP_1"/>
    <property type="match status" value="1"/>
</dbReference>
<keyword evidence="1" id="KW-0805">Transcription regulation</keyword>
<sequence>MNIKEIAKLAGYSVTTVSRVINNHPYVADEKRRKIKAVMKEVGYVPNNTARALSIGKSKNIGIVVPYSNYPYFDKIVGGVVEAAFIQDYKVTLLPTNYNQATEEGYFKELQAKSFDGLIVTSKCNSFEVIEQYQTRGNIVCCENTDTVNLSSVSLNREVALTEALRALQRQGYERVAIAVNRNEQESATTRAMFSSYRSVFQTLPPELVYRRCSTRADGAAAIRHFNTSAIEIDALFFE</sequence>
<protein>
    <submittedName>
        <fullName evidence="5">LacI family transcriptional regulator</fullName>
    </submittedName>
</protein>
<keyword evidence="2" id="KW-0238">DNA-binding</keyword>
<feature type="domain" description="HTH lacI-type" evidence="4">
    <location>
        <begin position="1"/>
        <end position="55"/>
    </location>
</feature>
<keyword evidence="6" id="KW-1185">Reference proteome</keyword>
<reference evidence="5 6" key="1">
    <citation type="submission" date="2012-12" db="EMBL/GenBank/DDBJ databases">
        <title>Novel taxa of Listeriaceae from agricultural environments in the United States.</title>
        <authorList>
            <person name="den Bakker H.C."/>
            <person name="Allred A."/>
            <person name="Warchocki S."/>
            <person name="Wright E.M."/>
            <person name="Burrell A."/>
            <person name="Nightingale K.K."/>
            <person name="Kephart D."/>
            <person name="Wiedmann M."/>
        </authorList>
    </citation>
    <scope>NUCLEOTIDE SEQUENCE [LARGE SCALE GENOMIC DNA]</scope>
    <source>
        <strain evidence="5 6">FSL F6-1037</strain>
    </source>
</reference>
<dbReference type="Gene3D" id="3.40.50.2300">
    <property type="match status" value="2"/>
</dbReference>
<dbReference type="InterPro" id="IPR010982">
    <property type="entry name" value="Lambda_DNA-bd_dom_sf"/>
</dbReference>
<comment type="caution">
    <text evidence="5">The sequence shown here is derived from an EMBL/GenBank/DDBJ whole genome shotgun (WGS) entry which is preliminary data.</text>
</comment>
<dbReference type="SUPFAM" id="SSF47413">
    <property type="entry name" value="lambda repressor-like DNA-binding domains"/>
    <property type="match status" value="1"/>
</dbReference>
<proteinExistence type="predicted"/>
<dbReference type="STRING" id="1265861.BCAMP_09930"/>
<evidence type="ECO:0000256" key="2">
    <source>
        <dbReference type="ARBA" id="ARBA00023125"/>
    </source>
</evidence>
<organism evidence="5 6">
    <name type="scientific">Brochothrix campestris FSL F6-1037</name>
    <dbReference type="NCBI Taxonomy" id="1265861"/>
    <lineage>
        <taxon>Bacteria</taxon>
        <taxon>Bacillati</taxon>
        <taxon>Bacillota</taxon>
        <taxon>Bacilli</taxon>
        <taxon>Bacillales</taxon>
        <taxon>Listeriaceae</taxon>
        <taxon>Brochothrix</taxon>
    </lineage>
</organism>
<name>W7CNW6_9LIST</name>
<dbReference type="GO" id="GO:0003700">
    <property type="term" value="F:DNA-binding transcription factor activity"/>
    <property type="evidence" value="ECO:0007669"/>
    <property type="project" value="TreeGrafter"/>
</dbReference>
<dbReference type="PROSITE" id="PS50932">
    <property type="entry name" value="HTH_LACI_2"/>
    <property type="match status" value="1"/>
</dbReference>
<dbReference type="SMART" id="SM00354">
    <property type="entry name" value="HTH_LACI"/>
    <property type="match status" value="1"/>
</dbReference>
<dbReference type="AlphaFoldDB" id="W7CNW6"/>
<dbReference type="Proteomes" id="UP000019243">
    <property type="component" value="Unassembled WGS sequence"/>
</dbReference>
<evidence type="ECO:0000259" key="4">
    <source>
        <dbReference type="PROSITE" id="PS50932"/>
    </source>
</evidence>
<evidence type="ECO:0000313" key="6">
    <source>
        <dbReference type="Proteomes" id="UP000019243"/>
    </source>
</evidence>
<dbReference type="CDD" id="cd01392">
    <property type="entry name" value="HTH_LacI"/>
    <property type="match status" value="1"/>
</dbReference>
<dbReference type="InterPro" id="IPR001761">
    <property type="entry name" value="Peripla_BP/Lac1_sug-bd_dom"/>
</dbReference>
<dbReference type="GO" id="GO:0000976">
    <property type="term" value="F:transcription cis-regulatory region binding"/>
    <property type="evidence" value="ECO:0007669"/>
    <property type="project" value="TreeGrafter"/>
</dbReference>
<accession>W7CNW6</accession>
<dbReference type="Pfam" id="PF00356">
    <property type="entry name" value="LacI"/>
    <property type="match status" value="1"/>
</dbReference>